<evidence type="ECO:0000313" key="1">
    <source>
        <dbReference type="EMBL" id="KUP06486.1"/>
    </source>
</evidence>
<reference evidence="1 2" key="1">
    <citation type="journal article" date="2016" name="Front. Microbiol.">
        <title>Microevolution Analysis of Bacillus coahuilensis Unveils Differences in Phosphorus Acquisition Strategies and Their Regulation.</title>
        <authorList>
            <person name="Gomez-Lunar Z."/>
            <person name="Hernandez-Gonzalez I."/>
            <person name="Rodriguez-Torres M.D."/>
            <person name="Souza V."/>
            <person name="Olmedo-Alvarez G."/>
        </authorList>
    </citation>
    <scope>NUCLEOTIDE SEQUENCE [LARGE SCALE GENOMIC DNA]</scope>
    <source>
        <strain evidence="2">p1.1.43</strain>
    </source>
</reference>
<dbReference type="EMBL" id="LDYG01000028">
    <property type="protein sequence ID" value="KUP06486.1"/>
    <property type="molecule type" value="Genomic_DNA"/>
</dbReference>
<dbReference type="Proteomes" id="UP000074108">
    <property type="component" value="Unassembled WGS sequence"/>
</dbReference>
<dbReference type="RefSeq" id="WP_059351037.1">
    <property type="nucleotide sequence ID" value="NZ_LDYG01000028.1"/>
</dbReference>
<dbReference type="AlphaFoldDB" id="A0A147K8F2"/>
<dbReference type="Pfam" id="PF09911">
    <property type="entry name" value="DUF2140"/>
    <property type="match status" value="1"/>
</dbReference>
<sequence>MKKNKWKAAFFTLLLTVLSFCTVFILLLTVSFDEPVEREKVQSYDAKIPVEIQLTKDSLNQIIQKYLEDEGLTETFQYNVSVEDQLLLDGDIAILSSTIPFQLKFEPTVTEDGDIQLINPSIIVGNISLPEEYVLRFIARSYDIPEFVNIDYKNETVNLYVTSMNIQNNISVKANQFDLATNNISFTLYLPSENE</sequence>
<keyword evidence="2" id="KW-1185">Reference proteome</keyword>
<gene>
    <name evidence="1" type="ORF">Q75_08130</name>
</gene>
<dbReference type="InterPro" id="IPR018672">
    <property type="entry name" value="DUF2140"/>
</dbReference>
<proteinExistence type="predicted"/>
<organism evidence="1 2">
    <name type="scientific">Bacillus coahuilensis p1.1.43</name>
    <dbReference type="NCBI Taxonomy" id="1150625"/>
    <lineage>
        <taxon>Bacteria</taxon>
        <taxon>Bacillati</taxon>
        <taxon>Bacillota</taxon>
        <taxon>Bacilli</taxon>
        <taxon>Bacillales</taxon>
        <taxon>Bacillaceae</taxon>
        <taxon>Bacillus</taxon>
    </lineage>
</organism>
<accession>A0A147K8F2</accession>
<name>A0A147K8F2_9BACI</name>
<comment type="caution">
    <text evidence="1">The sequence shown here is derived from an EMBL/GenBank/DDBJ whole genome shotgun (WGS) entry which is preliminary data.</text>
</comment>
<evidence type="ECO:0000313" key="2">
    <source>
        <dbReference type="Proteomes" id="UP000074108"/>
    </source>
</evidence>
<dbReference type="OrthoDB" id="2412610at2"/>
<protein>
    <recommendedName>
        <fullName evidence="3">DUF2140 family protein</fullName>
    </recommendedName>
</protein>
<dbReference type="PATRIC" id="fig|1150625.3.peg.1721"/>
<evidence type="ECO:0008006" key="3">
    <source>
        <dbReference type="Google" id="ProtNLM"/>
    </source>
</evidence>
<dbReference type="STRING" id="1150625.Q75_08130"/>